<accession>S3DPL9</accession>
<keyword evidence="1" id="KW-0732">Signal</keyword>
<name>S3DPL9_GLAL2</name>
<dbReference type="HOGENOM" id="CLU_034353_1_1_1"/>
<feature type="chain" id="PRO_5004519810" description="Secreted protein" evidence="1">
    <location>
        <begin position="21"/>
        <end position="384"/>
    </location>
</feature>
<evidence type="ECO:0000313" key="3">
    <source>
        <dbReference type="Proteomes" id="UP000016922"/>
    </source>
</evidence>
<dbReference type="eggNOG" id="ENOG502SICU">
    <property type="taxonomic scope" value="Eukaryota"/>
</dbReference>
<gene>
    <name evidence="2" type="ORF">GLAREA_09518</name>
</gene>
<evidence type="ECO:0000313" key="2">
    <source>
        <dbReference type="EMBL" id="EPE28398.1"/>
    </source>
</evidence>
<dbReference type="Proteomes" id="UP000016922">
    <property type="component" value="Unassembled WGS sequence"/>
</dbReference>
<dbReference type="AlphaFoldDB" id="S3DPL9"/>
<dbReference type="KEGG" id="glz:GLAREA_09518"/>
<dbReference type="OMA" id="WFMAGNE"/>
<proteinExistence type="predicted"/>
<sequence>MKVCFSIVLHGAVYITATFAADPNNCNTANKERSGSDFTLKENADNTYLSGLASKLANRRATVSQVLDSANHALTSEPLTRPISAYMWEHTADFNDEATEKWVPQGLTSTADSLAVGTVEGRSAWLVSWHLEDNTSVRVTFVDQESKKYRHALLVNPVAGDTFKAVPVHAGGMAWYGNTLWVVDSSGGDGAVGFRVFDLSNIWTMDSGGDTVMGKSGSSYYAMGYKYVIPQIRSYTWNRSFNFQFSFVALDRSTTPDSLLVGEYQVADATAPRRLARWDLDYTTRKLKTSAGIASASWAYCVDIDRMQGAVSNAGKVYISRSNGDSNGDLWAWTPGNAAKNNAGFFPPSPEDLSWDTRTDTFYGLTEAKNKRYILTYKKSQVSV</sequence>
<keyword evidence="3" id="KW-1185">Reference proteome</keyword>
<dbReference type="EMBL" id="KE145368">
    <property type="protein sequence ID" value="EPE28398.1"/>
    <property type="molecule type" value="Genomic_DNA"/>
</dbReference>
<reference evidence="2 3" key="1">
    <citation type="journal article" date="2013" name="BMC Genomics">
        <title>Genomics-driven discovery of the pneumocandin biosynthetic gene cluster in the fungus Glarea lozoyensis.</title>
        <authorList>
            <person name="Chen L."/>
            <person name="Yue Q."/>
            <person name="Zhang X."/>
            <person name="Xiang M."/>
            <person name="Wang C."/>
            <person name="Li S."/>
            <person name="Che Y."/>
            <person name="Ortiz-Lopez F.J."/>
            <person name="Bills G.F."/>
            <person name="Liu X."/>
            <person name="An Z."/>
        </authorList>
    </citation>
    <scope>NUCLEOTIDE SEQUENCE [LARGE SCALE GENOMIC DNA]</scope>
    <source>
        <strain evidence="3">ATCC 20868 / MF5171</strain>
    </source>
</reference>
<evidence type="ECO:0000256" key="1">
    <source>
        <dbReference type="SAM" id="SignalP"/>
    </source>
</evidence>
<dbReference type="GeneID" id="19468566"/>
<dbReference type="RefSeq" id="XP_008084306.1">
    <property type="nucleotide sequence ID" value="XM_008086115.1"/>
</dbReference>
<organism evidence="2 3">
    <name type="scientific">Glarea lozoyensis (strain ATCC 20868 / MF5171)</name>
    <dbReference type="NCBI Taxonomy" id="1116229"/>
    <lineage>
        <taxon>Eukaryota</taxon>
        <taxon>Fungi</taxon>
        <taxon>Dikarya</taxon>
        <taxon>Ascomycota</taxon>
        <taxon>Pezizomycotina</taxon>
        <taxon>Leotiomycetes</taxon>
        <taxon>Helotiales</taxon>
        <taxon>Helotiaceae</taxon>
        <taxon>Glarea</taxon>
    </lineage>
</organism>
<protein>
    <recommendedName>
        <fullName evidence="4">Secreted protein</fullName>
    </recommendedName>
</protein>
<feature type="signal peptide" evidence="1">
    <location>
        <begin position="1"/>
        <end position="20"/>
    </location>
</feature>
<evidence type="ECO:0008006" key="4">
    <source>
        <dbReference type="Google" id="ProtNLM"/>
    </source>
</evidence>
<dbReference type="OrthoDB" id="9983241at2759"/>